<proteinExistence type="predicted"/>
<sequence>MGKFCFFWGENLKHHSLYPYYKLSVQDAGRIYKLTVSEYPTIFRPIADPEKKLVRAGMYGLSGLFFLIILGSFVSF</sequence>
<dbReference type="AlphaFoldDB" id="M3HD48"/>
<feature type="transmembrane region" description="Helical" evidence="1">
    <location>
        <begin position="53"/>
        <end position="74"/>
    </location>
</feature>
<protein>
    <submittedName>
        <fullName evidence="2">Uncharacterized protein</fullName>
    </submittedName>
</protein>
<keyword evidence="1" id="KW-1133">Transmembrane helix</keyword>
<dbReference type="EMBL" id="AFME02000232">
    <property type="protein sequence ID" value="EMG10605.1"/>
    <property type="molecule type" value="Genomic_DNA"/>
</dbReference>
<keyword evidence="1" id="KW-0812">Transmembrane</keyword>
<keyword evidence="1" id="KW-0472">Membrane</keyword>
<dbReference type="Proteomes" id="UP000011776">
    <property type="component" value="Unassembled WGS sequence"/>
</dbReference>
<dbReference type="BioCyc" id="LINT1001599:G11K9-5413-MONOMER"/>
<comment type="caution">
    <text evidence="2">The sequence shown here is derived from an EMBL/GenBank/DDBJ whole genome shotgun (WGS) entry which is preliminary data.</text>
</comment>
<accession>M3HD48</accession>
<gene>
    <name evidence="2" type="ORF">LEP1GSC151_5345</name>
</gene>
<name>M3HD48_LEPIR</name>
<reference evidence="2 3" key="1">
    <citation type="submission" date="2013-02" db="EMBL/GenBank/DDBJ databases">
        <authorList>
            <person name="Harkins D.M."/>
            <person name="Durkin A.S."/>
            <person name="Brinkac L.M."/>
            <person name="Haft D.H."/>
            <person name="Selengut J.D."/>
            <person name="Sanka R."/>
            <person name="DePew J."/>
            <person name="Purushe J."/>
            <person name="Tulsiani S.M."/>
            <person name="Graham G.C."/>
            <person name="Burns M.-A."/>
            <person name="Dohnt M.F."/>
            <person name="Smythe L.D."/>
            <person name="McKay D.B."/>
            <person name="Craig S.B."/>
            <person name="Vinetz J.M."/>
            <person name="Sutton G.G."/>
            <person name="Nierman W.C."/>
            <person name="Fouts D.E."/>
        </authorList>
    </citation>
    <scope>NUCLEOTIDE SEQUENCE [LARGE SCALE GENOMIC DNA]</scope>
    <source>
        <strain evidence="2 3">LT2186</strain>
    </source>
</reference>
<evidence type="ECO:0000256" key="1">
    <source>
        <dbReference type="SAM" id="Phobius"/>
    </source>
</evidence>
<organism evidence="2 3">
    <name type="scientific">Leptospira interrogans serovar Grippotyphosa str. LT2186</name>
    <dbReference type="NCBI Taxonomy" id="1001599"/>
    <lineage>
        <taxon>Bacteria</taxon>
        <taxon>Pseudomonadati</taxon>
        <taxon>Spirochaetota</taxon>
        <taxon>Spirochaetia</taxon>
        <taxon>Leptospirales</taxon>
        <taxon>Leptospiraceae</taxon>
        <taxon>Leptospira</taxon>
    </lineage>
</organism>
<evidence type="ECO:0000313" key="2">
    <source>
        <dbReference type="EMBL" id="EMG10605.1"/>
    </source>
</evidence>
<evidence type="ECO:0000313" key="3">
    <source>
        <dbReference type="Proteomes" id="UP000011776"/>
    </source>
</evidence>